<dbReference type="EMBL" id="AJDQ01000007">
    <property type="protein sequence ID" value="EOI56505.1"/>
    <property type="molecule type" value="Genomic_DNA"/>
</dbReference>
<evidence type="ECO:0000313" key="3">
    <source>
        <dbReference type="EMBL" id="EOW82245.1"/>
    </source>
</evidence>
<dbReference type="eggNOG" id="COG2153">
    <property type="taxonomic scope" value="Bacteria"/>
</dbReference>
<gene>
    <name evidence="3" type="ORF">I592_01548</name>
    <name evidence="2" type="ORF">UKC_02420</name>
</gene>
<evidence type="ECO:0000313" key="2">
    <source>
        <dbReference type="EMBL" id="EOI56505.1"/>
    </source>
</evidence>
<sequence length="146" mass="16794">MKEYFGALPETQAAAFYLRYQVFVLEQKISPDLEFDLLDTPDRKYLVFFKENIPVGTIRYQKIDALTLNPDRLCVGRDYRKQGLGKKLLKRIEEQAISEGCIHSILSAEVSAQSFYEKLSYRVVSDVFEEDGIPCVKMQKDLVSAN</sequence>
<dbReference type="CDD" id="cd04301">
    <property type="entry name" value="NAT_SF"/>
    <property type="match status" value="1"/>
</dbReference>
<dbReference type="InterPro" id="IPR016181">
    <property type="entry name" value="Acyl_CoA_acyltransferase"/>
</dbReference>
<dbReference type="Proteomes" id="UP000014160">
    <property type="component" value="Unassembled WGS sequence"/>
</dbReference>
<proteinExistence type="predicted"/>
<dbReference type="HOGENOM" id="CLU_056607_6_1_9"/>
<evidence type="ECO:0000313" key="4">
    <source>
        <dbReference type="Proteomes" id="UP000013750"/>
    </source>
</evidence>
<dbReference type="PATRIC" id="fig|1158614.3.peg.2416"/>
<name>R2VFH9_9ENTE</name>
<evidence type="ECO:0000313" key="5">
    <source>
        <dbReference type="Proteomes" id="UP000014160"/>
    </source>
</evidence>
<keyword evidence="5" id="KW-1185">Reference proteome</keyword>
<comment type="caution">
    <text evidence="2">The sequence shown here is derived from an EMBL/GenBank/DDBJ whole genome shotgun (WGS) entry which is preliminary data.</text>
</comment>
<dbReference type="RefSeq" id="WP_010780795.1">
    <property type="nucleotide sequence ID" value="NZ_ASWH01000001.1"/>
</dbReference>
<organism evidence="2 4">
    <name type="scientific">Enterococcus gilvus ATCC BAA-350</name>
    <dbReference type="NCBI Taxonomy" id="1158614"/>
    <lineage>
        <taxon>Bacteria</taxon>
        <taxon>Bacillati</taxon>
        <taxon>Bacillota</taxon>
        <taxon>Bacilli</taxon>
        <taxon>Lactobacillales</taxon>
        <taxon>Enterococcaceae</taxon>
        <taxon>Enterococcus</taxon>
    </lineage>
</organism>
<reference evidence="2 4" key="1">
    <citation type="submission" date="2013-02" db="EMBL/GenBank/DDBJ databases">
        <title>The Genome Sequence of Enterococcus gilvus ATCC BAA-350.</title>
        <authorList>
            <consortium name="The Broad Institute Genome Sequencing Platform"/>
            <consortium name="The Broad Institute Genome Sequencing Center for Infectious Disease"/>
            <person name="Earl A.M."/>
            <person name="Gilmore M.S."/>
            <person name="Lebreton F."/>
            <person name="Walker B."/>
            <person name="Young S.K."/>
            <person name="Zeng Q."/>
            <person name="Gargeya S."/>
            <person name="Fitzgerald M."/>
            <person name="Haas B."/>
            <person name="Abouelleil A."/>
            <person name="Alvarado L."/>
            <person name="Arachchi H.M."/>
            <person name="Berlin A.M."/>
            <person name="Chapman S.B."/>
            <person name="Dewar J."/>
            <person name="Goldberg J."/>
            <person name="Griggs A."/>
            <person name="Gujja S."/>
            <person name="Hansen M."/>
            <person name="Howarth C."/>
            <person name="Imamovic A."/>
            <person name="Larimer J."/>
            <person name="McCowan C."/>
            <person name="Murphy C."/>
            <person name="Neiman D."/>
            <person name="Pearson M."/>
            <person name="Priest M."/>
            <person name="Roberts A."/>
            <person name="Saif S."/>
            <person name="Shea T."/>
            <person name="Sisk P."/>
            <person name="Sykes S."/>
            <person name="Wortman J."/>
            <person name="Nusbaum C."/>
            <person name="Birren B."/>
        </authorList>
    </citation>
    <scope>NUCLEOTIDE SEQUENCE [LARGE SCALE GENOMIC DNA]</scope>
    <source>
        <strain evidence="2 4">ATCC BAA-350</strain>
    </source>
</reference>
<dbReference type="GO" id="GO:0016747">
    <property type="term" value="F:acyltransferase activity, transferring groups other than amino-acyl groups"/>
    <property type="evidence" value="ECO:0007669"/>
    <property type="project" value="InterPro"/>
</dbReference>
<dbReference type="InterPro" id="IPR000182">
    <property type="entry name" value="GNAT_dom"/>
</dbReference>
<dbReference type="SUPFAM" id="SSF55729">
    <property type="entry name" value="Acyl-CoA N-acyltransferases (Nat)"/>
    <property type="match status" value="1"/>
</dbReference>
<dbReference type="EMBL" id="ASWH01000001">
    <property type="protein sequence ID" value="EOW82245.1"/>
    <property type="molecule type" value="Genomic_DNA"/>
</dbReference>
<evidence type="ECO:0000259" key="1">
    <source>
        <dbReference type="PROSITE" id="PS51186"/>
    </source>
</evidence>
<dbReference type="OrthoDB" id="9796171at2"/>
<dbReference type="Gene3D" id="3.40.630.30">
    <property type="match status" value="1"/>
</dbReference>
<protein>
    <recommendedName>
        <fullName evidence="1">N-acetyltransferase domain-containing protein</fullName>
    </recommendedName>
</protein>
<dbReference type="Proteomes" id="UP000013750">
    <property type="component" value="Unassembled WGS sequence"/>
</dbReference>
<dbReference type="Pfam" id="PF13673">
    <property type="entry name" value="Acetyltransf_10"/>
    <property type="match status" value="1"/>
</dbReference>
<feature type="domain" description="N-acetyltransferase" evidence="1">
    <location>
        <begin position="2"/>
        <end position="143"/>
    </location>
</feature>
<reference evidence="3 5" key="2">
    <citation type="submission" date="2013-03" db="EMBL/GenBank/DDBJ databases">
        <title>The Genome Sequence of Enterococcus gilvus ATCC BAA-350 (PacBio/Illumina hybrid assembly).</title>
        <authorList>
            <consortium name="The Broad Institute Genomics Platform"/>
            <consortium name="The Broad Institute Genome Sequencing Center for Infectious Disease"/>
            <person name="Earl A."/>
            <person name="Russ C."/>
            <person name="Gilmore M."/>
            <person name="Surin D."/>
            <person name="Walker B."/>
            <person name="Young S."/>
            <person name="Zeng Q."/>
            <person name="Gargeya S."/>
            <person name="Fitzgerald M."/>
            <person name="Haas B."/>
            <person name="Abouelleil A."/>
            <person name="Allen A.W."/>
            <person name="Alvarado L."/>
            <person name="Arachchi H.M."/>
            <person name="Berlin A.M."/>
            <person name="Chapman S.B."/>
            <person name="Gainer-Dewar J."/>
            <person name="Goldberg J."/>
            <person name="Griggs A."/>
            <person name="Gujja S."/>
            <person name="Hansen M."/>
            <person name="Howarth C."/>
            <person name="Imamovic A."/>
            <person name="Ireland A."/>
            <person name="Larimer J."/>
            <person name="McCowan C."/>
            <person name="Murphy C."/>
            <person name="Pearson M."/>
            <person name="Poon T.W."/>
            <person name="Priest M."/>
            <person name="Roberts A."/>
            <person name="Saif S."/>
            <person name="Shea T."/>
            <person name="Sisk P."/>
            <person name="Sykes S."/>
            <person name="Wortman J."/>
            <person name="Nusbaum C."/>
            <person name="Birren B."/>
        </authorList>
    </citation>
    <scope>NUCLEOTIDE SEQUENCE [LARGE SCALE GENOMIC DNA]</scope>
    <source>
        <strain evidence="3 5">ATCC BAA-350</strain>
    </source>
</reference>
<dbReference type="AlphaFoldDB" id="R2VFH9"/>
<dbReference type="PROSITE" id="PS51186">
    <property type="entry name" value="GNAT"/>
    <property type="match status" value="1"/>
</dbReference>
<accession>R2VFH9</accession>